<dbReference type="CDD" id="cd00154">
    <property type="entry name" value="Rab"/>
    <property type="match status" value="1"/>
</dbReference>
<keyword evidence="5 7" id="KW-0371">Homeobox</keyword>
<dbReference type="RefSeq" id="XP_050504799.1">
    <property type="nucleotide sequence ID" value="XM_050648842.1"/>
</dbReference>
<dbReference type="InterPro" id="IPR001806">
    <property type="entry name" value="Small_GTPase"/>
</dbReference>
<dbReference type="Pfam" id="PF00071">
    <property type="entry name" value="Ras"/>
    <property type="match status" value="1"/>
</dbReference>
<evidence type="ECO:0000256" key="1">
    <source>
        <dbReference type="ARBA" id="ARBA00004123"/>
    </source>
</evidence>
<dbReference type="InterPro" id="IPR017970">
    <property type="entry name" value="Homeobox_CS"/>
</dbReference>
<evidence type="ECO:0000256" key="3">
    <source>
        <dbReference type="ARBA" id="ARBA00022741"/>
    </source>
</evidence>
<evidence type="ECO:0000256" key="5">
    <source>
        <dbReference type="ARBA" id="ARBA00023155"/>
    </source>
</evidence>
<evidence type="ECO:0000256" key="8">
    <source>
        <dbReference type="RuleBase" id="RU000682"/>
    </source>
</evidence>
<comment type="similarity">
    <text evidence="2">Belongs to the small GTPase superfamily. Rab family.</text>
</comment>
<evidence type="ECO:0000256" key="7">
    <source>
        <dbReference type="PROSITE-ProRule" id="PRU00108"/>
    </source>
</evidence>
<evidence type="ECO:0000313" key="12">
    <source>
        <dbReference type="Proteomes" id="UP001652700"/>
    </source>
</evidence>
<dbReference type="GeneID" id="114326881"/>
<evidence type="ECO:0000256" key="6">
    <source>
        <dbReference type="ARBA" id="ARBA00023242"/>
    </source>
</evidence>
<keyword evidence="4 7" id="KW-0238">DNA-binding</keyword>
<dbReference type="PANTHER" id="PTHR47978">
    <property type="match status" value="1"/>
</dbReference>
<evidence type="ECO:0000256" key="9">
    <source>
        <dbReference type="SAM" id="MobiDB-lite"/>
    </source>
</evidence>
<dbReference type="InterPro" id="IPR027417">
    <property type="entry name" value="P-loop_NTPase"/>
</dbReference>
<proteinExistence type="inferred from homology"/>
<evidence type="ECO:0000259" key="10">
    <source>
        <dbReference type="PROSITE" id="PS50071"/>
    </source>
</evidence>
<evidence type="ECO:0000313" key="11">
    <source>
        <dbReference type="EnsemblMetazoa" id="XP_050504799.1"/>
    </source>
</evidence>
<dbReference type="PROSITE" id="PS51419">
    <property type="entry name" value="RAB"/>
    <property type="match status" value="1"/>
</dbReference>
<accession>A0ABM5K3M5</accession>
<name>A0ABM5K3M5_DIAVI</name>
<feature type="DNA-binding region" description="Homeobox" evidence="7">
    <location>
        <begin position="209"/>
        <end position="268"/>
    </location>
</feature>
<keyword evidence="3" id="KW-0547">Nucleotide-binding</keyword>
<feature type="domain" description="Homeobox" evidence="10">
    <location>
        <begin position="207"/>
        <end position="267"/>
    </location>
</feature>
<dbReference type="PROSITE" id="PS51420">
    <property type="entry name" value="RHO"/>
    <property type="match status" value="1"/>
</dbReference>
<dbReference type="Pfam" id="PF00046">
    <property type="entry name" value="Homeodomain"/>
    <property type="match status" value="1"/>
</dbReference>
<feature type="compositionally biased region" description="Polar residues" evidence="9">
    <location>
        <begin position="153"/>
        <end position="170"/>
    </location>
</feature>
<dbReference type="PRINTS" id="PR00024">
    <property type="entry name" value="HOMEOBOX"/>
</dbReference>
<dbReference type="SMART" id="SM00173">
    <property type="entry name" value="RAS"/>
    <property type="match status" value="1"/>
</dbReference>
<sequence>MKHIVGKVVLLGHQGVGKTATVTRYVERSFPQQTTPTVGASFFTCKVLAEDHLVTLQIWDTAGQERFKAMAPMFYRNANAALLVFDISSRDSFESIKMWVQELKGNVYEPMVLCVIGNKIDLSEIRRVTRDEALSYSNSIDAIYLECSAKTDQSSSSACCDGSDNQASSSERVRRENDNVVSTTTGEIHPMRLSEDLSYSDCKSDDERKKRPRTAFTASQIKSLEAEFERNKYLSVAKRCQLSKTLKLTETQIKIWFQNRRTKWKRKYTNDIEILAQQYYNSMGIMTPRPIFLGDRLWFFNYPGQPGLSSAQPGLPPNMLPIPPGPPMGSQMPIHPQRPCMRNYVEYGQEQPTEIPPMLQLQNFGRQFENS</sequence>
<dbReference type="CDD" id="cd00086">
    <property type="entry name" value="homeodomain"/>
    <property type="match status" value="1"/>
</dbReference>
<dbReference type="SMART" id="SM00175">
    <property type="entry name" value="RAB"/>
    <property type="match status" value="1"/>
</dbReference>
<dbReference type="SMART" id="SM00389">
    <property type="entry name" value="HOX"/>
    <property type="match status" value="1"/>
</dbReference>
<dbReference type="Gene3D" id="3.40.50.300">
    <property type="entry name" value="P-loop containing nucleotide triphosphate hydrolases"/>
    <property type="match status" value="1"/>
</dbReference>
<feature type="region of interest" description="Disordered" evidence="9">
    <location>
        <begin position="153"/>
        <end position="187"/>
    </location>
</feature>
<dbReference type="SMART" id="SM00176">
    <property type="entry name" value="RAN"/>
    <property type="match status" value="1"/>
</dbReference>
<dbReference type="InterPro" id="IPR020479">
    <property type="entry name" value="HD_metazoa"/>
</dbReference>
<dbReference type="InterPro" id="IPR001356">
    <property type="entry name" value="HD"/>
</dbReference>
<dbReference type="InterPro" id="IPR005225">
    <property type="entry name" value="Small_GTP-bd"/>
</dbReference>
<dbReference type="EnsemblMetazoa" id="XM_050648842.1">
    <property type="protein sequence ID" value="XP_050504799.1"/>
    <property type="gene ID" value="LOC114326881"/>
</dbReference>
<keyword evidence="12" id="KW-1185">Reference proteome</keyword>
<evidence type="ECO:0000256" key="2">
    <source>
        <dbReference type="ARBA" id="ARBA00006270"/>
    </source>
</evidence>
<dbReference type="Gene3D" id="1.10.10.60">
    <property type="entry name" value="Homeodomain-like"/>
    <property type="match status" value="1"/>
</dbReference>
<keyword evidence="6 7" id="KW-0539">Nucleus</keyword>
<dbReference type="PRINTS" id="PR00449">
    <property type="entry name" value="RASTRNSFRMNG"/>
</dbReference>
<dbReference type="PROSITE" id="PS51421">
    <property type="entry name" value="RAS"/>
    <property type="match status" value="1"/>
</dbReference>
<dbReference type="PROSITE" id="PS00027">
    <property type="entry name" value="HOMEOBOX_1"/>
    <property type="match status" value="1"/>
</dbReference>
<dbReference type="SUPFAM" id="SSF46689">
    <property type="entry name" value="Homeodomain-like"/>
    <property type="match status" value="1"/>
</dbReference>
<dbReference type="NCBIfam" id="TIGR00231">
    <property type="entry name" value="small_GTP"/>
    <property type="match status" value="1"/>
</dbReference>
<dbReference type="InterPro" id="IPR009057">
    <property type="entry name" value="Homeodomain-like_sf"/>
</dbReference>
<reference evidence="11" key="1">
    <citation type="submission" date="2025-05" db="UniProtKB">
        <authorList>
            <consortium name="EnsemblMetazoa"/>
        </authorList>
    </citation>
    <scope>IDENTIFICATION</scope>
</reference>
<protein>
    <recommendedName>
        <fullName evidence="10">Homeobox domain-containing protein</fullName>
    </recommendedName>
</protein>
<dbReference type="Proteomes" id="UP001652700">
    <property type="component" value="Unplaced"/>
</dbReference>
<dbReference type="SUPFAM" id="SSF52540">
    <property type="entry name" value="P-loop containing nucleoside triphosphate hydrolases"/>
    <property type="match status" value="1"/>
</dbReference>
<evidence type="ECO:0000256" key="4">
    <source>
        <dbReference type="ARBA" id="ARBA00023125"/>
    </source>
</evidence>
<comment type="subcellular location">
    <subcellularLocation>
        <location evidence="1 7 8">Nucleus</location>
    </subcellularLocation>
</comment>
<dbReference type="SMART" id="SM00174">
    <property type="entry name" value="RHO"/>
    <property type="match status" value="1"/>
</dbReference>
<dbReference type="PROSITE" id="PS50071">
    <property type="entry name" value="HOMEOBOX_2"/>
    <property type="match status" value="1"/>
</dbReference>
<organism evidence="11 12">
    <name type="scientific">Diabrotica virgifera virgifera</name>
    <name type="common">western corn rootworm</name>
    <dbReference type="NCBI Taxonomy" id="50390"/>
    <lineage>
        <taxon>Eukaryota</taxon>
        <taxon>Metazoa</taxon>
        <taxon>Ecdysozoa</taxon>
        <taxon>Arthropoda</taxon>
        <taxon>Hexapoda</taxon>
        <taxon>Insecta</taxon>
        <taxon>Pterygota</taxon>
        <taxon>Neoptera</taxon>
        <taxon>Endopterygota</taxon>
        <taxon>Coleoptera</taxon>
        <taxon>Polyphaga</taxon>
        <taxon>Cucujiformia</taxon>
        <taxon>Chrysomeloidea</taxon>
        <taxon>Chrysomelidae</taxon>
        <taxon>Galerucinae</taxon>
        <taxon>Diabroticina</taxon>
        <taxon>Diabroticites</taxon>
        <taxon>Diabrotica</taxon>
    </lineage>
</organism>